<evidence type="ECO:0000313" key="2">
    <source>
        <dbReference type="EMBL" id="ART74394.1"/>
    </source>
</evidence>
<dbReference type="Proteomes" id="UP000195331">
    <property type="component" value="Plasmid unnamed2"/>
</dbReference>
<dbReference type="EMBL" id="CP020811">
    <property type="protein sequence ID" value="ART74394.1"/>
    <property type="molecule type" value="Genomic_DNA"/>
</dbReference>
<feature type="transmembrane region" description="Helical" evidence="1">
    <location>
        <begin position="62"/>
        <end position="81"/>
    </location>
</feature>
<proteinExistence type="predicted"/>
<keyword evidence="1" id="KW-0812">Transmembrane</keyword>
<protein>
    <submittedName>
        <fullName evidence="2">Uncharacterized protein</fullName>
    </submittedName>
</protein>
<organism evidence="2 3">
    <name type="scientific">Mycobacterium dioxanotrophicus</name>
    <dbReference type="NCBI Taxonomy" id="482462"/>
    <lineage>
        <taxon>Bacteria</taxon>
        <taxon>Bacillati</taxon>
        <taxon>Actinomycetota</taxon>
        <taxon>Actinomycetes</taxon>
        <taxon>Mycobacteriales</taxon>
        <taxon>Mycobacteriaceae</taxon>
        <taxon>Mycobacterium</taxon>
    </lineage>
</organism>
<evidence type="ECO:0000256" key="1">
    <source>
        <dbReference type="SAM" id="Phobius"/>
    </source>
</evidence>
<gene>
    <name evidence="2" type="ORF">BTO20_37895</name>
</gene>
<name>A0A1Y0CH75_9MYCO</name>
<keyword evidence="1" id="KW-1133">Transmembrane helix</keyword>
<evidence type="ECO:0000313" key="3">
    <source>
        <dbReference type="Proteomes" id="UP000195331"/>
    </source>
</evidence>
<keyword evidence="3" id="KW-1185">Reference proteome</keyword>
<keyword evidence="2" id="KW-0614">Plasmid</keyword>
<geneLocation type="plasmid" evidence="2 3">
    <name>unnamed2</name>
</geneLocation>
<keyword evidence="1" id="KW-0472">Membrane</keyword>
<dbReference type="KEGG" id="mdx:BTO20_37895"/>
<accession>A0A1Y0CH75</accession>
<dbReference type="AlphaFoldDB" id="A0A1Y0CH75"/>
<sequence>MTSQAYGHVDGGTDGERLARLESENAMRAQEIREVHAAIDKARAAALDELEASSAAVRLADIYPALIGIVISIAGMVCQLVG</sequence>
<reference evidence="2 3" key="1">
    <citation type="submission" date="2017-04" db="EMBL/GenBank/DDBJ databases">
        <title>Whole Genome Sequence of 1,4-Dioxane Degrading Bacterium Mycobacterium dioxanotrophicus PH-06.</title>
        <authorList>
            <person name="He Y."/>
        </authorList>
    </citation>
    <scope>NUCLEOTIDE SEQUENCE [LARGE SCALE GENOMIC DNA]</scope>
    <source>
        <strain evidence="2 3">PH-06</strain>
        <plasmid evidence="2 3">unnamed2</plasmid>
    </source>
</reference>